<keyword evidence="1 3" id="KW-0378">Hydrolase</keyword>
<dbReference type="Gene3D" id="3.20.20.140">
    <property type="entry name" value="Metal-dependent hydrolases"/>
    <property type="match status" value="1"/>
</dbReference>
<evidence type="ECO:0000313" key="3">
    <source>
        <dbReference type="EMBL" id="HBK53416.1"/>
    </source>
</evidence>
<evidence type="ECO:0000259" key="2">
    <source>
        <dbReference type="Pfam" id="PF01979"/>
    </source>
</evidence>
<dbReference type="InterPro" id="IPR032466">
    <property type="entry name" value="Metal_Hydrolase"/>
</dbReference>
<name>A0A354YXH6_9FIRM</name>
<proteinExistence type="predicted"/>
<gene>
    <name evidence="3" type="ORF">DDZ44_05735</name>
</gene>
<evidence type="ECO:0000313" key="4">
    <source>
        <dbReference type="Proteomes" id="UP000263273"/>
    </source>
</evidence>
<dbReference type="PANTHER" id="PTHR43794">
    <property type="entry name" value="AMINOHYDROLASE SSNA-RELATED"/>
    <property type="match status" value="1"/>
</dbReference>
<dbReference type="PANTHER" id="PTHR43794:SF11">
    <property type="entry name" value="AMIDOHYDROLASE-RELATED DOMAIN-CONTAINING PROTEIN"/>
    <property type="match status" value="1"/>
</dbReference>
<organism evidence="3 4">
    <name type="scientific">Syntrophomonas wolfei</name>
    <dbReference type="NCBI Taxonomy" id="863"/>
    <lineage>
        <taxon>Bacteria</taxon>
        <taxon>Bacillati</taxon>
        <taxon>Bacillota</taxon>
        <taxon>Clostridia</taxon>
        <taxon>Eubacteriales</taxon>
        <taxon>Syntrophomonadaceae</taxon>
        <taxon>Syntrophomonas</taxon>
    </lineage>
</organism>
<comment type="caution">
    <text evidence="3">The sequence shown here is derived from an EMBL/GenBank/DDBJ whole genome shotgun (WGS) entry which is preliminary data.</text>
</comment>
<dbReference type="Gene3D" id="2.30.40.10">
    <property type="entry name" value="Urease, subunit C, domain 1"/>
    <property type="match status" value="1"/>
</dbReference>
<dbReference type="EMBL" id="DNZF01000125">
    <property type="protein sequence ID" value="HBK53416.1"/>
    <property type="molecule type" value="Genomic_DNA"/>
</dbReference>
<dbReference type="InterPro" id="IPR050287">
    <property type="entry name" value="MTA/SAH_deaminase"/>
</dbReference>
<feature type="non-terminal residue" evidence="3">
    <location>
        <position position="268"/>
    </location>
</feature>
<dbReference type="Proteomes" id="UP000263273">
    <property type="component" value="Unassembled WGS sequence"/>
</dbReference>
<protein>
    <submittedName>
        <fullName evidence="3">N-ethylammeline chlorohydrolase</fullName>
    </submittedName>
</protein>
<evidence type="ECO:0000256" key="1">
    <source>
        <dbReference type="ARBA" id="ARBA00022801"/>
    </source>
</evidence>
<sequence>MSTIIRNGTLVTMNSRRDILRADILIEGDRIKEIGELKGYKARQEIDAAGMLVIPGLIQSHIHLCQTLFRGAADDMELLDWLKQRIWPLEAAHDEESLYYSALLAAAELISGATTSIIDMGTVRHSDSLFQAVKQSGLRYLGGKCMMDCGDEVPEELIDSREKSLQESMDLFERWNGQEQGRIHYAFCPRFAVSCSEELLREVSQLSEKYKIPVHSHASENRGEIKIVEEKRGLRNIPYFEQLGLCHEKVILAHCIHINEEEMKILAE</sequence>
<dbReference type="InterPro" id="IPR006680">
    <property type="entry name" value="Amidohydro-rel"/>
</dbReference>
<reference evidence="3 4" key="1">
    <citation type="journal article" date="2018" name="Nat. Biotechnol.">
        <title>A standardized bacterial taxonomy based on genome phylogeny substantially revises the tree of life.</title>
        <authorList>
            <person name="Parks D.H."/>
            <person name="Chuvochina M."/>
            <person name="Waite D.W."/>
            <person name="Rinke C."/>
            <person name="Skarshewski A."/>
            <person name="Chaumeil P.A."/>
            <person name="Hugenholtz P."/>
        </authorList>
    </citation>
    <scope>NUCLEOTIDE SEQUENCE [LARGE SCALE GENOMIC DNA]</scope>
    <source>
        <strain evidence="3">UBA10948</strain>
    </source>
</reference>
<accession>A0A354YXH6</accession>
<feature type="domain" description="Amidohydrolase-related" evidence="2">
    <location>
        <begin position="52"/>
        <end position="268"/>
    </location>
</feature>
<dbReference type="SUPFAM" id="SSF51556">
    <property type="entry name" value="Metallo-dependent hydrolases"/>
    <property type="match status" value="1"/>
</dbReference>
<dbReference type="InterPro" id="IPR011059">
    <property type="entry name" value="Metal-dep_hydrolase_composite"/>
</dbReference>
<dbReference type="Pfam" id="PF01979">
    <property type="entry name" value="Amidohydro_1"/>
    <property type="match status" value="1"/>
</dbReference>
<dbReference type="SUPFAM" id="SSF51338">
    <property type="entry name" value="Composite domain of metallo-dependent hydrolases"/>
    <property type="match status" value="1"/>
</dbReference>
<dbReference type="AlphaFoldDB" id="A0A354YXH6"/>
<dbReference type="GO" id="GO:0016810">
    <property type="term" value="F:hydrolase activity, acting on carbon-nitrogen (but not peptide) bonds"/>
    <property type="evidence" value="ECO:0007669"/>
    <property type="project" value="InterPro"/>
</dbReference>
<dbReference type="STRING" id="378794.GCA_001570625_01949"/>